<dbReference type="EMBL" id="AMRG01000011">
    <property type="protein sequence ID" value="EKE82763.1"/>
    <property type="molecule type" value="Genomic_DNA"/>
</dbReference>
<sequence length="253" mass="27582">MRWQPYQTFMVVIIAALILTVLTVTLISRYVERQQQQALSAQQPTMLTVVVAADALAVGTRIEQQHLRQRRLPDNGLAGQWLAPEHAATLLGRRLAVAVEAGQPLAFNLLQPAAAALSEVLQAQHYALTLSADLLNSHHGLIQLGDRLDMEFLDGAEPPILALPVVAIDQHLSQTALSPRYSSASSADLSGGFIPQSLTLALTAEQRRRYQRASTAGVRLWLRSRLMAANVEQVATAESAAPIRISYLKQVTD</sequence>
<reference evidence="2 3" key="1">
    <citation type="journal article" date="2012" name="J. Bacteriol.">
        <title>Genome Sequence of Idiomarina xiamenensis Type Strain 10-D-4.</title>
        <authorList>
            <person name="Lai Q."/>
            <person name="Wang L."/>
            <person name="Wang W."/>
            <person name="Shao Z."/>
        </authorList>
    </citation>
    <scope>NUCLEOTIDE SEQUENCE [LARGE SCALE GENOMIC DNA]</scope>
    <source>
        <strain evidence="2 3">10-D-4</strain>
    </source>
</reference>
<dbReference type="eggNOG" id="COG3745">
    <property type="taxonomic scope" value="Bacteria"/>
</dbReference>
<dbReference type="RefSeq" id="WP_008489111.1">
    <property type="nucleotide sequence ID" value="NZ_AMRG01000011.1"/>
</dbReference>
<keyword evidence="3" id="KW-1185">Reference proteome</keyword>
<name>K2K5C6_9GAMM</name>
<evidence type="ECO:0000259" key="1">
    <source>
        <dbReference type="SMART" id="SM00858"/>
    </source>
</evidence>
<dbReference type="SUPFAM" id="SSF51269">
    <property type="entry name" value="AFP III-like domain"/>
    <property type="match status" value="1"/>
</dbReference>
<dbReference type="NCBIfam" id="TIGR03177">
    <property type="entry name" value="pilus_cpaB"/>
    <property type="match status" value="1"/>
</dbReference>
<gene>
    <name evidence="2" type="ORF">A10D4_09164</name>
</gene>
<dbReference type="OrthoDB" id="6399305at2"/>
<proteinExistence type="predicted"/>
<accession>K2K5C6</accession>
<dbReference type="InterPro" id="IPR036732">
    <property type="entry name" value="AFP_Neu5c_C_sf"/>
</dbReference>
<dbReference type="Pfam" id="PF08666">
    <property type="entry name" value="SAF"/>
    <property type="match status" value="1"/>
</dbReference>
<evidence type="ECO:0000313" key="3">
    <source>
        <dbReference type="Proteomes" id="UP000014115"/>
    </source>
</evidence>
<dbReference type="Proteomes" id="UP000014115">
    <property type="component" value="Unassembled WGS sequence"/>
</dbReference>
<dbReference type="PATRIC" id="fig|740709.3.peg.1854"/>
<dbReference type="InterPro" id="IPR017592">
    <property type="entry name" value="Pilus_assmbl_Flp-typ_CpaB"/>
</dbReference>
<comment type="caution">
    <text evidence="2">The sequence shown here is derived from an EMBL/GenBank/DDBJ whole genome shotgun (WGS) entry which is preliminary data.</text>
</comment>
<dbReference type="InterPro" id="IPR013974">
    <property type="entry name" value="SAF"/>
</dbReference>
<dbReference type="STRING" id="740709.A10D4_09164"/>
<protein>
    <submittedName>
        <fullName evidence="2">Flp pilus assembly protein CpaB</fullName>
    </submittedName>
</protein>
<dbReference type="SMART" id="SM00858">
    <property type="entry name" value="SAF"/>
    <property type="match status" value="1"/>
</dbReference>
<evidence type="ECO:0000313" key="2">
    <source>
        <dbReference type="EMBL" id="EKE82763.1"/>
    </source>
</evidence>
<organism evidence="2 3">
    <name type="scientific">Idiomarina xiamenensis 10-D-4</name>
    <dbReference type="NCBI Taxonomy" id="740709"/>
    <lineage>
        <taxon>Bacteria</taxon>
        <taxon>Pseudomonadati</taxon>
        <taxon>Pseudomonadota</taxon>
        <taxon>Gammaproteobacteria</taxon>
        <taxon>Alteromonadales</taxon>
        <taxon>Idiomarinaceae</taxon>
        <taxon>Idiomarina</taxon>
    </lineage>
</organism>
<dbReference type="AlphaFoldDB" id="K2K5C6"/>
<feature type="domain" description="SAF" evidence="1">
    <location>
        <begin position="47"/>
        <end position="111"/>
    </location>
</feature>